<feature type="compositionally biased region" description="Low complexity" evidence="1">
    <location>
        <begin position="800"/>
        <end position="813"/>
    </location>
</feature>
<organism evidence="2">
    <name type="scientific">Chaetoceros debilis</name>
    <dbReference type="NCBI Taxonomy" id="122233"/>
    <lineage>
        <taxon>Eukaryota</taxon>
        <taxon>Sar</taxon>
        <taxon>Stramenopiles</taxon>
        <taxon>Ochrophyta</taxon>
        <taxon>Bacillariophyta</taxon>
        <taxon>Coscinodiscophyceae</taxon>
        <taxon>Chaetocerotophycidae</taxon>
        <taxon>Chaetocerotales</taxon>
        <taxon>Chaetocerotaceae</taxon>
        <taxon>Chaetoceros</taxon>
    </lineage>
</organism>
<feature type="compositionally biased region" description="Low complexity" evidence="1">
    <location>
        <begin position="399"/>
        <end position="425"/>
    </location>
</feature>
<dbReference type="AlphaFoldDB" id="A0A7S3Q5T9"/>
<feature type="compositionally biased region" description="Basic residues" evidence="1">
    <location>
        <begin position="723"/>
        <end position="736"/>
    </location>
</feature>
<evidence type="ECO:0000313" key="2">
    <source>
        <dbReference type="EMBL" id="CAE0466386.1"/>
    </source>
</evidence>
<feature type="compositionally biased region" description="Low complexity" evidence="1">
    <location>
        <begin position="81"/>
        <end position="90"/>
    </location>
</feature>
<sequence length="1171" mass="124106">MSSSSASSANSDGGSGTTKSARRTAHDQDCASFLMSLKFSTPKNSSPESGNTCTGTTSDTKGKAGVTMTPAVRKATRTTRSGDTATATGSDDNDNDNDKESISSKKNGNTSANANANASRNSSPETTASTSSKSKHAANFKAEKDTACAAIDPSTSPTGGKSQIEKSSDEAKQMAEKEKANSASPNLNPSVSASASTSPPVPKQINAKLSAPVSGLGSGSGSGGPLPISSLSIPVATSSPGPGPGPGPDGVIRSTSSPSSQNHNQQQSQQLHQKLPDILIAPAPGPVASSQAHIQAQAQAPLPLPSLPQAHVPGPVPVQVQPRIPPPASPVPLATNADPNHLSHMDCILREQCCQLFVTAGGSVDATAPVDIVSNPPNLNMMGLVGLRCTFCAKAEVSPTGTSTDTSNSNSSPDGTGNGSGTDNMGGKEKNIANANDKNAAKNATSGYGSPSTGIAFPGCIAEIYKSFAKMKKEHWEDCPHVPHSIRQQIIEERTEETKKSCYNRSPSHGIHGMHLNRSIESTIREACKQEHWQNSAKELGLEDVKRHGHGHGNGPHGHHNQGHLNEYGHPYNHHHGHGHGQGPIAKNQGIKLESAIMTSGGIIMGGFFINNFSQRRFEAALANQTYSPVPIRSLKTAIAMSGMGGSSGGSGNGDSNGNGNGSNSMQQQPPPHQGHYGAGNMHPHSSYHSNPNANAMGFNMNLQHNAMGGMHGTQSQQQQQHRQPHHPYHLNHHHNSFYVPQHHPHQHPHSQQHPMNMNGMNANGMNMNAGMNMGMNGHGMGGMNGHPHGHGGHPRPHPHNMNMPPNAGNPPGILSKRQPITSKNLSDYDVYDQEPRTISIINLPDSASEEKFKDFMGNTDLVDLSDREFIPDYIFLAMAQLQPCKVVPTDRIGTYKNRDLGFKGMSCKHCGGEPGFGRYFPETVRSLSQTTTSQTIVKHIAYKCLKCPLKIRDAVKELKILQEAKDKAAKEKRRSRFDERPKYGSRKVFFQRLWARLHGEEVSTDGGNKNKSNDSTQSSGSDGKDINNASDNGNDNSDKEDDGGNDKNNGGNSSDGGGNGKRKGNGGENGKDGKRHRSGSGGSSSTKKAGNKGVSSNTRIETEPSSEKRSRTVSPGTACGDVDGNAKINTKKPKGSKRKLQNVLQSSIHNASDEENRSRSVSFNSVGKRD</sequence>
<protein>
    <submittedName>
        <fullName evidence="2">Uncharacterized protein</fullName>
    </submittedName>
</protein>
<feature type="compositionally biased region" description="Low complexity" evidence="1">
    <location>
        <begin position="1"/>
        <end position="12"/>
    </location>
</feature>
<proteinExistence type="predicted"/>
<feature type="region of interest" description="Disordered" evidence="1">
    <location>
        <begin position="643"/>
        <end position="759"/>
    </location>
</feature>
<feature type="compositionally biased region" description="Polar residues" evidence="1">
    <location>
        <begin position="1160"/>
        <end position="1171"/>
    </location>
</feature>
<name>A0A7S3Q5T9_9STRA</name>
<dbReference type="PANTHER" id="PTHR12550">
    <property type="entry name" value="HEPATOMA-DERIVED GROWTH FACTOR-RELATED"/>
    <property type="match status" value="1"/>
</dbReference>
<dbReference type="EMBL" id="HBIO01014541">
    <property type="protein sequence ID" value="CAE0466386.1"/>
    <property type="molecule type" value="Transcribed_RNA"/>
</dbReference>
<feature type="compositionally biased region" description="Low complexity" evidence="1">
    <location>
        <begin position="256"/>
        <end position="271"/>
    </location>
</feature>
<feature type="compositionally biased region" description="Basic residues" evidence="1">
    <location>
        <begin position="1130"/>
        <end position="1141"/>
    </location>
</feature>
<feature type="compositionally biased region" description="Basic residues" evidence="1">
    <location>
        <begin position="788"/>
        <end position="799"/>
    </location>
</feature>
<gene>
    <name evidence="2" type="ORF">CDEB00056_LOCUS11238</name>
</gene>
<feature type="compositionally biased region" description="Low complexity" evidence="1">
    <location>
        <begin position="225"/>
        <end position="236"/>
    </location>
</feature>
<feature type="compositionally biased region" description="Low complexity" evidence="1">
    <location>
        <begin position="189"/>
        <end position="198"/>
    </location>
</feature>
<evidence type="ECO:0000256" key="1">
    <source>
        <dbReference type="SAM" id="MobiDB-lite"/>
    </source>
</evidence>
<feature type="region of interest" description="Disordered" evidence="1">
    <location>
        <begin position="782"/>
        <end position="819"/>
    </location>
</feature>
<feature type="compositionally biased region" description="Polar residues" evidence="1">
    <location>
        <begin position="38"/>
        <end position="59"/>
    </location>
</feature>
<feature type="region of interest" description="Disordered" evidence="1">
    <location>
        <begin position="399"/>
        <end position="431"/>
    </location>
</feature>
<feature type="compositionally biased region" description="Gly residues" evidence="1">
    <location>
        <begin position="643"/>
        <end position="661"/>
    </location>
</feature>
<feature type="region of interest" description="Disordered" evidence="1">
    <location>
        <begin position="1002"/>
        <end position="1171"/>
    </location>
</feature>
<feature type="compositionally biased region" description="Low complexity" evidence="1">
    <location>
        <begin position="1027"/>
        <end position="1036"/>
    </location>
</feature>
<feature type="compositionally biased region" description="Basic and acidic residues" evidence="1">
    <location>
        <begin position="163"/>
        <end position="180"/>
    </location>
</feature>
<reference evidence="2" key="1">
    <citation type="submission" date="2021-01" db="EMBL/GenBank/DDBJ databases">
        <authorList>
            <person name="Corre E."/>
            <person name="Pelletier E."/>
            <person name="Niang G."/>
            <person name="Scheremetjew M."/>
            <person name="Finn R."/>
            <person name="Kale V."/>
            <person name="Holt S."/>
            <person name="Cochrane G."/>
            <person name="Meng A."/>
            <person name="Brown T."/>
            <person name="Cohen L."/>
        </authorList>
    </citation>
    <scope>NUCLEOTIDE SEQUENCE</scope>
    <source>
        <strain evidence="2">MM31A-1</strain>
    </source>
</reference>
<feature type="compositionally biased region" description="Basic and acidic residues" evidence="1">
    <location>
        <begin position="1101"/>
        <end position="1111"/>
    </location>
</feature>
<feature type="region of interest" description="Disordered" evidence="1">
    <location>
        <begin position="1"/>
        <end position="271"/>
    </location>
</feature>
<feature type="compositionally biased region" description="Low complexity" evidence="1">
    <location>
        <begin position="1084"/>
        <end position="1094"/>
    </location>
</feature>
<accession>A0A7S3Q5T9</accession>
<dbReference type="PANTHER" id="PTHR12550:SF70">
    <property type="entry name" value="JIL-1 ANCHORING AND STABILIZING PROTEIN, ISOFORM A"/>
    <property type="match status" value="1"/>
</dbReference>
<feature type="compositionally biased region" description="Polar residues" evidence="1">
    <location>
        <begin position="1006"/>
        <end position="1022"/>
    </location>
</feature>
<feature type="compositionally biased region" description="Low complexity" evidence="1">
    <location>
        <begin position="104"/>
        <end position="132"/>
    </location>
</feature>